<dbReference type="RefSeq" id="WP_095070369.1">
    <property type="nucleotide sequence ID" value="NZ_LT906465.1"/>
</dbReference>
<gene>
    <name evidence="1" type="ORF">SAMEA4412677_00669</name>
</gene>
<evidence type="ECO:0000313" key="1">
    <source>
        <dbReference type="EMBL" id="SNV37470.1"/>
    </source>
</evidence>
<dbReference type="Proteomes" id="UP000215196">
    <property type="component" value="Chromosome 1"/>
</dbReference>
<proteinExistence type="predicted"/>
<organism evidence="1 2">
    <name type="scientific">Chryseobacterium taklimakanense</name>
    <dbReference type="NCBI Taxonomy" id="536441"/>
    <lineage>
        <taxon>Bacteria</taxon>
        <taxon>Pseudomonadati</taxon>
        <taxon>Bacteroidota</taxon>
        <taxon>Flavobacteriia</taxon>
        <taxon>Flavobacteriales</taxon>
        <taxon>Weeksellaceae</taxon>
        <taxon>Chryseobacterium group</taxon>
        <taxon>Chryseobacterium</taxon>
    </lineage>
</organism>
<accession>A0A239WTL5</accession>
<dbReference type="Pfam" id="PF05635">
    <property type="entry name" value="23S_rRNA_IVP"/>
    <property type="match status" value="1"/>
</dbReference>
<dbReference type="NCBIfam" id="TIGR02436">
    <property type="entry name" value="four helix bundle protein"/>
    <property type="match status" value="1"/>
</dbReference>
<sequence>MHNFEKLIFWQKSIVLAKNIYLICQNISADEKFGLISQMKRSVVSIPSNIAEGSGRNNNKEFNHFLAIALGSAFELQTQLILAKDLELIKDDLASEILADLLEIQKMIYSFKQKLNS</sequence>
<dbReference type="CDD" id="cd16377">
    <property type="entry name" value="23S_rRNA_IVP_like"/>
    <property type="match status" value="1"/>
</dbReference>
<dbReference type="KEGG" id="ctak:4412677_00669"/>
<evidence type="ECO:0000313" key="2">
    <source>
        <dbReference type="Proteomes" id="UP000215196"/>
    </source>
</evidence>
<reference evidence="1 2" key="1">
    <citation type="submission" date="2017-06" db="EMBL/GenBank/DDBJ databases">
        <authorList>
            <consortium name="Pathogen Informatics"/>
        </authorList>
    </citation>
    <scope>NUCLEOTIDE SEQUENCE [LARGE SCALE GENOMIC DNA]</scope>
    <source>
        <strain evidence="1 2">NCTC13490</strain>
    </source>
</reference>
<keyword evidence="2" id="KW-1185">Reference proteome</keyword>
<dbReference type="InterPro" id="IPR036583">
    <property type="entry name" value="23S_rRNA_IVS_sf"/>
</dbReference>
<dbReference type="Gene3D" id="1.20.1440.60">
    <property type="entry name" value="23S rRNA-intervening sequence"/>
    <property type="match status" value="1"/>
</dbReference>
<dbReference type="PANTHER" id="PTHR38471:SF2">
    <property type="entry name" value="FOUR HELIX BUNDLE PROTEIN"/>
    <property type="match status" value="1"/>
</dbReference>
<dbReference type="EMBL" id="LT906465">
    <property type="protein sequence ID" value="SNV37470.1"/>
    <property type="molecule type" value="Genomic_DNA"/>
</dbReference>
<name>A0A239WTL5_9FLAO</name>
<protein>
    <submittedName>
        <fullName evidence="1">Four helix bundle protein</fullName>
    </submittedName>
</protein>
<dbReference type="SUPFAM" id="SSF158446">
    <property type="entry name" value="IVS-encoded protein-like"/>
    <property type="match status" value="1"/>
</dbReference>
<dbReference type="InterPro" id="IPR012657">
    <property type="entry name" value="23S_rRNA-intervening_sequence"/>
</dbReference>
<dbReference type="PANTHER" id="PTHR38471">
    <property type="entry name" value="FOUR HELIX BUNDLE PROTEIN"/>
    <property type="match status" value="1"/>
</dbReference>
<dbReference type="AlphaFoldDB" id="A0A239WTL5"/>